<evidence type="ECO:0000259" key="1">
    <source>
        <dbReference type="Pfam" id="PF08887"/>
    </source>
</evidence>
<dbReference type="Proteomes" id="UP000014523">
    <property type="component" value="Unassembled WGS sequence"/>
</dbReference>
<gene>
    <name evidence="3" type="ORF">F957_03840</name>
</gene>
<evidence type="ECO:0000313" key="3">
    <source>
        <dbReference type="EMBL" id="EPF71654.1"/>
    </source>
</evidence>
<name>A0A829HB63_9GAMM</name>
<comment type="caution">
    <text evidence="3">The sequence shown here is derived from an EMBL/GenBank/DDBJ whole genome shotgun (WGS) entry which is preliminary data.</text>
</comment>
<feature type="domain" description="GAD-related" evidence="1">
    <location>
        <begin position="30"/>
        <end position="117"/>
    </location>
</feature>
<evidence type="ECO:0008006" key="5">
    <source>
        <dbReference type="Google" id="ProtNLM"/>
    </source>
</evidence>
<dbReference type="InterPro" id="IPR015002">
    <property type="entry name" value="T6SS_Tdi1_C"/>
</dbReference>
<dbReference type="RefSeq" id="WP_016542881.1">
    <property type="nucleotide sequence ID" value="NZ_ASQH01000021.1"/>
</dbReference>
<evidence type="ECO:0000259" key="2">
    <source>
        <dbReference type="Pfam" id="PF08906"/>
    </source>
</evidence>
<proteinExistence type="predicted"/>
<dbReference type="Pfam" id="PF08887">
    <property type="entry name" value="GAD-like"/>
    <property type="match status" value="1"/>
</dbReference>
<dbReference type="EMBL" id="ATGG01000051">
    <property type="protein sequence ID" value="EPF71654.1"/>
    <property type="molecule type" value="Genomic_DNA"/>
</dbReference>
<feature type="domain" description="T6SS immunity protein Tdi1 C-terminal" evidence="2">
    <location>
        <begin position="149"/>
        <end position="212"/>
    </location>
</feature>
<dbReference type="InterPro" id="IPR014983">
    <property type="entry name" value="GAD-rel"/>
</dbReference>
<protein>
    <recommendedName>
        <fullName evidence="5">DUF1851 domain-containing protein</fullName>
    </recommendedName>
</protein>
<dbReference type="AlphaFoldDB" id="A0A829HB63"/>
<dbReference type="Pfam" id="PF08906">
    <property type="entry name" value="T6SS_Tdi1_C"/>
    <property type="match status" value="1"/>
</dbReference>
<organism evidence="3 4">
    <name type="scientific">Acinetobacter gyllenbergii CIP 110306 = MTCC 11365</name>
    <dbReference type="NCBI Taxonomy" id="1217657"/>
    <lineage>
        <taxon>Bacteria</taxon>
        <taxon>Pseudomonadati</taxon>
        <taxon>Pseudomonadota</taxon>
        <taxon>Gammaproteobacteria</taxon>
        <taxon>Moraxellales</taxon>
        <taxon>Moraxellaceae</taxon>
        <taxon>Acinetobacter</taxon>
    </lineage>
</organism>
<reference evidence="3 4" key="1">
    <citation type="submission" date="2013-06" db="EMBL/GenBank/DDBJ databases">
        <title>The Genome Sequence of Acinetobacter gyllenbergii CIP 110306.</title>
        <authorList>
            <consortium name="The Broad Institute Genome Sequencing Platform"/>
            <consortium name="The Broad Institute Genome Sequencing Center for Infectious Disease"/>
            <person name="Cerqueira G."/>
            <person name="Feldgarden M."/>
            <person name="Courvalin P."/>
            <person name="Perichon B."/>
            <person name="Grillot-Courvalin C."/>
            <person name="Clermont D."/>
            <person name="Rocha E."/>
            <person name="Yoon E.-J."/>
            <person name="Nemec A."/>
            <person name="Young S.K."/>
            <person name="Zeng Q."/>
            <person name="Gargeya S."/>
            <person name="Fitzgerald M."/>
            <person name="Abouelleil A."/>
            <person name="Alvarado L."/>
            <person name="Berlin A.M."/>
            <person name="Chapman S.B."/>
            <person name="Dewar J."/>
            <person name="Goldberg J."/>
            <person name="Griggs A."/>
            <person name="Gujja S."/>
            <person name="Hansen M."/>
            <person name="Howarth C."/>
            <person name="Imamovic A."/>
            <person name="Larimer J."/>
            <person name="McCowan C."/>
            <person name="Murphy C."/>
            <person name="Pearson M."/>
            <person name="Priest M."/>
            <person name="Roberts A."/>
            <person name="Saif S."/>
            <person name="Shea T."/>
            <person name="Sykes S."/>
            <person name="Wortman J."/>
            <person name="Nusbaum C."/>
            <person name="Birren B."/>
        </authorList>
    </citation>
    <scope>NUCLEOTIDE SEQUENCE [LARGE SCALE GENOMIC DNA]</scope>
    <source>
        <strain evidence="3 4">CIP 110306</strain>
    </source>
</reference>
<evidence type="ECO:0000313" key="4">
    <source>
        <dbReference type="Proteomes" id="UP000014523"/>
    </source>
</evidence>
<keyword evidence="4" id="KW-1185">Reference proteome</keyword>
<sequence length="234" mass="27480">MLSDEMLKLINDHLVFFNIRFRNIKVARKPTTEFIAQYQQTYPNYLFYIWDNLGFACFEDGGFWLVNPADYIDILNLCLKHTDFTNHDDFYVFGRSAYGNLYVMNKKTSSKLTIDIVNLRIYPNIDMHSSFDEMDHVKTFLATIVTRAKNEDIDIYDNNENFLFERCLANLGELKDHEIYAFEPPAVLGGQKMLENMKKANLFEYIPFVANLDNFQVMLDICKGLDRLEIKPIN</sequence>
<accession>A0A829HB63</accession>